<dbReference type="Proteomes" id="UP000325440">
    <property type="component" value="Unassembled WGS sequence"/>
</dbReference>
<dbReference type="CDD" id="cd03404">
    <property type="entry name" value="SPFH_HflK"/>
    <property type="match status" value="1"/>
</dbReference>
<evidence type="ECO:0000259" key="3">
    <source>
        <dbReference type="Pfam" id="PF01145"/>
    </source>
</evidence>
<keyword evidence="2" id="KW-1133">Transmembrane helix</keyword>
<evidence type="ECO:0000313" key="4">
    <source>
        <dbReference type="EMBL" id="VVC42819.1"/>
    </source>
</evidence>
<keyword evidence="2" id="KW-0472">Membrane</keyword>
<evidence type="ECO:0000256" key="1">
    <source>
        <dbReference type="ARBA" id="ARBA00006971"/>
    </source>
</evidence>
<reference evidence="4 5" key="1">
    <citation type="submission" date="2019-08" db="EMBL/GenBank/DDBJ databases">
        <authorList>
            <person name="Alioto T."/>
            <person name="Alioto T."/>
            <person name="Gomez Garrido J."/>
        </authorList>
    </citation>
    <scope>NUCLEOTIDE SEQUENCE [LARGE SCALE GENOMIC DNA]</scope>
</reference>
<dbReference type="OrthoDB" id="6415505at2759"/>
<sequence>MSNEYNPWDFGKKPRDNSNEDALSKAISDLRHLVAYLTKNRGKKPYFVIFVILLIYVCTGFYIVHPSQEGVELTFGKYSNTETSGLRYHFPYPVGKVLKVNVKEINREEIGVSSSYIRDVDRGEGVMLTGDENIVNVNFEVQWRVRDAKDYLFKVRDYRPGLSVKNAAESAMREIIAFDRSISQFFLPSFNSVIATLTDFSGEQDTLVNVLNILKVFIMLLTLCWYLVACFSKNRQTFHDMLFDTVVVRGAVK</sequence>
<feature type="domain" description="Band 7" evidence="3">
    <location>
        <begin position="63"/>
        <end position="177"/>
    </location>
</feature>
<dbReference type="GO" id="GO:0016020">
    <property type="term" value="C:membrane"/>
    <property type="evidence" value="ECO:0007669"/>
    <property type="project" value="InterPro"/>
</dbReference>
<dbReference type="EMBL" id="CABPRJ010002008">
    <property type="protein sequence ID" value="VVC42819.1"/>
    <property type="molecule type" value="Genomic_DNA"/>
</dbReference>
<keyword evidence="2" id="KW-0812">Transmembrane</keyword>
<gene>
    <name evidence="4" type="ORF">CINCED_3A006699</name>
</gene>
<accession>A0A5E4NJN5</accession>
<feature type="transmembrane region" description="Helical" evidence="2">
    <location>
        <begin position="46"/>
        <end position="64"/>
    </location>
</feature>
<keyword evidence="5" id="KW-1185">Reference proteome</keyword>
<dbReference type="Pfam" id="PF01145">
    <property type="entry name" value="Band_7"/>
    <property type="match status" value="1"/>
</dbReference>
<evidence type="ECO:0000256" key="2">
    <source>
        <dbReference type="SAM" id="Phobius"/>
    </source>
</evidence>
<dbReference type="AlphaFoldDB" id="A0A5E4NJN5"/>
<name>A0A5E4NJN5_9HEMI</name>
<comment type="similarity">
    <text evidence="1">Belongs to the band 7/mec-2 family. HflK subfamily.</text>
</comment>
<dbReference type="InterPro" id="IPR001107">
    <property type="entry name" value="Band_7"/>
</dbReference>
<dbReference type="InterPro" id="IPR010201">
    <property type="entry name" value="HflK"/>
</dbReference>
<protein>
    <submittedName>
        <fullName evidence="4">HflK,Band 7 domain</fullName>
    </submittedName>
</protein>
<proteinExistence type="inferred from homology"/>
<dbReference type="SUPFAM" id="SSF117892">
    <property type="entry name" value="Band 7/SPFH domain"/>
    <property type="match status" value="1"/>
</dbReference>
<dbReference type="InterPro" id="IPR036013">
    <property type="entry name" value="Band_7/SPFH_dom_sf"/>
</dbReference>
<evidence type="ECO:0000313" key="5">
    <source>
        <dbReference type="Proteomes" id="UP000325440"/>
    </source>
</evidence>
<dbReference type="Gene3D" id="3.30.479.30">
    <property type="entry name" value="Band 7 domain"/>
    <property type="match status" value="1"/>
</dbReference>
<organism evidence="4 5">
    <name type="scientific">Cinara cedri</name>
    <dbReference type="NCBI Taxonomy" id="506608"/>
    <lineage>
        <taxon>Eukaryota</taxon>
        <taxon>Metazoa</taxon>
        <taxon>Ecdysozoa</taxon>
        <taxon>Arthropoda</taxon>
        <taxon>Hexapoda</taxon>
        <taxon>Insecta</taxon>
        <taxon>Pterygota</taxon>
        <taxon>Neoptera</taxon>
        <taxon>Paraneoptera</taxon>
        <taxon>Hemiptera</taxon>
        <taxon>Sternorrhyncha</taxon>
        <taxon>Aphidomorpha</taxon>
        <taxon>Aphidoidea</taxon>
        <taxon>Aphididae</taxon>
        <taxon>Lachninae</taxon>
        <taxon>Cinara</taxon>
    </lineage>
</organism>
<feature type="transmembrane region" description="Helical" evidence="2">
    <location>
        <begin position="210"/>
        <end position="231"/>
    </location>
</feature>